<dbReference type="InterPro" id="IPR001763">
    <property type="entry name" value="Rhodanese-like_dom"/>
</dbReference>
<feature type="domain" description="Rhodanese" evidence="2">
    <location>
        <begin position="101"/>
        <end position="213"/>
    </location>
</feature>
<dbReference type="AlphaFoldDB" id="A0A6S6T1X5"/>
<dbReference type="GO" id="GO:0016740">
    <property type="term" value="F:transferase activity"/>
    <property type="evidence" value="ECO:0007669"/>
    <property type="project" value="UniProtKB-KW"/>
</dbReference>
<proteinExistence type="predicted"/>
<accession>A0A6S6T1X5</accession>
<gene>
    <name evidence="3" type="ORF">HELGO_WM12866</name>
</gene>
<feature type="signal peptide" evidence="1">
    <location>
        <begin position="1"/>
        <end position="25"/>
    </location>
</feature>
<name>A0A6S6T1X5_9GAMM</name>
<evidence type="ECO:0000259" key="2">
    <source>
        <dbReference type="PROSITE" id="PS50206"/>
    </source>
</evidence>
<dbReference type="PROSITE" id="PS50206">
    <property type="entry name" value="RHODANESE_3"/>
    <property type="match status" value="1"/>
</dbReference>
<dbReference type="Gene3D" id="3.40.250.10">
    <property type="entry name" value="Rhodanese-like domain"/>
    <property type="match status" value="1"/>
</dbReference>
<dbReference type="Pfam" id="PF00581">
    <property type="entry name" value="Rhodanese"/>
    <property type="match status" value="1"/>
</dbReference>
<reference evidence="3" key="1">
    <citation type="submission" date="2020-01" db="EMBL/GenBank/DDBJ databases">
        <authorList>
            <person name="Meier V. D."/>
            <person name="Meier V D."/>
        </authorList>
    </citation>
    <scope>NUCLEOTIDE SEQUENCE</scope>
    <source>
        <strain evidence="3">HLG_WM_MAG_07</strain>
    </source>
</reference>
<feature type="chain" id="PRO_5027851121" evidence="1">
    <location>
        <begin position="26"/>
        <end position="214"/>
    </location>
</feature>
<evidence type="ECO:0000256" key="1">
    <source>
        <dbReference type="SAM" id="SignalP"/>
    </source>
</evidence>
<protein>
    <submittedName>
        <fullName evidence="3">Sulfurtransferase</fullName>
    </submittedName>
</protein>
<sequence>MKQHAIVMKGLLLATFLFVPFISSAENKVKITPDIPYVDVQHNGKTVRVERIQDTKNRLNNGFSKTSRVCPPFCVNPIELSPGVKTVAELEVLNFLEGAVKENKGLLIDARMPEWFEKGTIPGSVNIPFTVLSKGFESKHTQKIITLLGARKNGEEWDYENARELLMYCNGMWCGQSGKAIKNLLELGYPAEKLMWYRGGMQAWQSLGLTIITP</sequence>
<keyword evidence="3" id="KW-0808">Transferase</keyword>
<dbReference type="EMBL" id="CACVAY010000038">
    <property type="protein sequence ID" value="CAA6808865.1"/>
    <property type="molecule type" value="Genomic_DNA"/>
</dbReference>
<dbReference type="SMART" id="SM00450">
    <property type="entry name" value="RHOD"/>
    <property type="match status" value="1"/>
</dbReference>
<dbReference type="SUPFAM" id="SSF52821">
    <property type="entry name" value="Rhodanese/Cell cycle control phosphatase"/>
    <property type="match status" value="1"/>
</dbReference>
<dbReference type="InterPro" id="IPR036873">
    <property type="entry name" value="Rhodanese-like_dom_sf"/>
</dbReference>
<dbReference type="CDD" id="cd00158">
    <property type="entry name" value="RHOD"/>
    <property type="match status" value="1"/>
</dbReference>
<keyword evidence="1" id="KW-0732">Signal</keyword>
<evidence type="ECO:0000313" key="3">
    <source>
        <dbReference type="EMBL" id="CAA6808865.1"/>
    </source>
</evidence>
<organism evidence="3">
    <name type="scientific">uncultured Thiotrichaceae bacterium</name>
    <dbReference type="NCBI Taxonomy" id="298394"/>
    <lineage>
        <taxon>Bacteria</taxon>
        <taxon>Pseudomonadati</taxon>
        <taxon>Pseudomonadota</taxon>
        <taxon>Gammaproteobacteria</taxon>
        <taxon>Thiotrichales</taxon>
        <taxon>Thiotrichaceae</taxon>
        <taxon>environmental samples</taxon>
    </lineage>
</organism>